<dbReference type="Proteomes" id="UP001420932">
    <property type="component" value="Unassembled WGS sequence"/>
</dbReference>
<keyword evidence="2" id="KW-1185">Reference proteome</keyword>
<dbReference type="AlphaFoldDB" id="A0AAP0ITK2"/>
<proteinExistence type="predicted"/>
<sequence length="62" mass="7045">MWDILKALEDGDLERCVGRGLPFNRFLSFEALGGSLTSDQHVSSFDREEGVLIFFTFRAFSI</sequence>
<comment type="caution">
    <text evidence="1">The sequence shown here is derived from an EMBL/GenBank/DDBJ whole genome shotgun (WGS) entry which is preliminary data.</text>
</comment>
<accession>A0AAP0ITK2</accession>
<organism evidence="1 2">
    <name type="scientific">Stephania yunnanensis</name>
    <dbReference type="NCBI Taxonomy" id="152371"/>
    <lineage>
        <taxon>Eukaryota</taxon>
        <taxon>Viridiplantae</taxon>
        <taxon>Streptophyta</taxon>
        <taxon>Embryophyta</taxon>
        <taxon>Tracheophyta</taxon>
        <taxon>Spermatophyta</taxon>
        <taxon>Magnoliopsida</taxon>
        <taxon>Ranunculales</taxon>
        <taxon>Menispermaceae</taxon>
        <taxon>Menispermoideae</taxon>
        <taxon>Cissampelideae</taxon>
        <taxon>Stephania</taxon>
    </lineage>
</organism>
<protein>
    <submittedName>
        <fullName evidence="1">Uncharacterized protein</fullName>
    </submittedName>
</protein>
<evidence type="ECO:0000313" key="2">
    <source>
        <dbReference type="Proteomes" id="UP001420932"/>
    </source>
</evidence>
<reference evidence="1 2" key="1">
    <citation type="submission" date="2024-01" db="EMBL/GenBank/DDBJ databases">
        <title>Genome assemblies of Stephania.</title>
        <authorList>
            <person name="Yang L."/>
        </authorList>
    </citation>
    <scope>NUCLEOTIDE SEQUENCE [LARGE SCALE GENOMIC DNA]</scope>
    <source>
        <strain evidence="1">YNDBR</strain>
        <tissue evidence="1">Leaf</tissue>
    </source>
</reference>
<dbReference type="EMBL" id="JBBNAF010000008">
    <property type="protein sequence ID" value="KAK9121459.1"/>
    <property type="molecule type" value="Genomic_DNA"/>
</dbReference>
<evidence type="ECO:0000313" key="1">
    <source>
        <dbReference type="EMBL" id="KAK9121459.1"/>
    </source>
</evidence>
<gene>
    <name evidence="1" type="ORF">Syun_019076</name>
</gene>
<name>A0AAP0ITK2_9MAGN</name>